<dbReference type="SUPFAM" id="SSF103473">
    <property type="entry name" value="MFS general substrate transporter"/>
    <property type="match status" value="1"/>
</dbReference>
<reference evidence="9" key="2">
    <citation type="journal article" date="2021" name="PeerJ">
        <title>Extensive microbial diversity within the chicken gut microbiome revealed by metagenomics and culture.</title>
        <authorList>
            <person name="Gilroy R."/>
            <person name="Ravi A."/>
            <person name="Getino M."/>
            <person name="Pursley I."/>
            <person name="Horton D.L."/>
            <person name="Alikhan N.F."/>
            <person name="Baker D."/>
            <person name="Gharbi K."/>
            <person name="Hall N."/>
            <person name="Watson M."/>
            <person name="Adriaenssens E.M."/>
            <person name="Foster-Nyarko E."/>
            <person name="Jarju S."/>
            <person name="Secka A."/>
            <person name="Antonio M."/>
            <person name="Oren A."/>
            <person name="Chaudhuri R.R."/>
            <person name="La Ragione R."/>
            <person name="Hildebrand F."/>
            <person name="Pallen M.J."/>
        </authorList>
    </citation>
    <scope>NUCLEOTIDE SEQUENCE</scope>
    <source>
        <strain evidence="9">ChiBcec2-4451</strain>
    </source>
</reference>
<evidence type="ECO:0000256" key="1">
    <source>
        <dbReference type="ARBA" id="ARBA00004651"/>
    </source>
</evidence>
<dbReference type="InterPro" id="IPR036259">
    <property type="entry name" value="MFS_trans_sf"/>
</dbReference>
<dbReference type="InterPro" id="IPR020846">
    <property type="entry name" value="MFS_dom"/>
</dbReference>
<evidence type="ECO:0000313" key="10">
    <source>
        <dbReference type="Proteomes" id="UP000886723"/>
    </source>
</evidence>
<feature type="transmembrane region" description="Helical" evidence="7">
    <location>
        <begin position="357"/>
        <end position="376"/>
    </location>
</feature>
<comment type="similarity">
    <text evidence="2">Belongs to the major facilitator superfamily.</text>
</comment>
<feature type="transmembrane region" description="Helical" evidence="7">
    <location>
        <begin position="330"/>
        <end position="351"/>
    </location>
</feature>
<accession>A0A9D1NTW7</accession>
<keyword evidence="5 7" id="KW-1133">Transmembrane helix</keyword>
<keyword evidence="3" id="KW-0813">Transport</keyword>
<dbReference type="GO" id="GO:0005886">
    <property type="term" value="C:plasma membrane"/>
    <property type="evidence" value="ECO:0007669"/>
    <property type="project" value="UniProtKB-SubCell"/>
</dbReference>
<sequence>MVQLLLAIIYLAFISLGLPDALLGSAWPSIYQEFNVPVSYMGIVSALISIDTVISSLMSDWMNRKLGAGKVTAISVAMTALALLGFSFSSSFWMLCLLAIPYGLGAGGVDAALNNYVAMHYSSRHMSWLHCMWGIGASVGPYIMSFALSGGQPWNMGYRYIAFMQMALTAILIFSLPLWKKNSGQKESTVDEQKPMTFGQVLSIRGVKAIMLTFFCYCGLEQTAGLWGSSFLSMAHGISAEEAARYGSLFYLGITVGRAASGFLTMKFSDTKMVRLGTAVILAALVLFIPVFGPNAAKIGLVLIGLGCAPIYPSIVHATPARFGAARSQAIIGMQMAVAYVGICLLPPLFGLLADHVTIWLFPVYMLAVTVVMGLMHEKAVKRAGNV</sequence>
<feature type="transmembrane region" description="Helical" evidence="7">
    <location>
        <begin position="299"/>
        <end position="318"/>
    </location>
</feature>
<evidence type="ECO:0000313" key="9">
    <source>
        <dbReference type="EMBL" id="HIV12781.1"/>
    </source>
</evidence>
<reference evidence="9" key="1">
    <citation type="submission" date="2020-10" db="EMBL/GenBank/DDBJ databases">
        <authorList>
            <person name="Gilroy R."/>
        </authorList>
    </citation>
    <scope>NUCLEOTIDE SEQUENCE</scope>
    <source>
        <strain evidence="9">ChiBcec2-4451</strain>
    </source>
</reference>
<feature type="transmembrane region" description="Helical" evidence="7">
    <location>
        <begin position="160"/>
        <end position="179"/>
    </location>
</feature>
<dbReference type="InterPro" id="IPR051788">
    <property type="entry name" value="MFS_Transporter"/>
</dbReference>
<comment type="caution">
    <text evidence="9">The sequence shown here is derived from an EMBL/GenBank/DDBJ whole genome shotgun (WGS) entry which is preliminary data.</text>
</comment>
<keyword evidence="6 7" id="KW-0472">Membrane</keyword>
<keyword evidence="4 7" id="KW-0812">Transmembrane</keyword>
<organism evidence="9 10">
    <name type="scientific">Candidatus Pullilachnospira stercoravium</name>
    <dbReference type="NCBI Taxonomy" id="2840913"/>
    <lineage>
        <taxon>Bacteria</taxon>
        <taxon>Bacillati</taxon>
        <taxon>Bacillota</taxon>
        <taxon>Clostridia</taxon>
        <taxon>Lachnospirales</taxon>
        <taxon>Lachnospiraceae</taxon>
        <taxon>Lachnospiraceae incertae sedis</taxon>
        <taxon>Candidatus Pullilachnospira</taxon>
    </lineage>
</organism>
<feature type="transmembrane region" description="Helical" evidence="7">
    <location>
        <begin position="273"/>
        <end position="293"/>
    </location>
</feature>
<evidence type="ECO:0000256" key="2">
    <source>
        <dbReference type="ARBA" id="ARBA00008335"/>
    </source>
</evidence>
<comment type="subcellular location">
    <subcellularLocation>
        <location evidence="1">Cell membrane</location>
        <topology evidence="1">Multi-pass membrane protein</topology>
    </subcellularLocation>
</comment>
<proteinExistence type="inferred from homology"/>
<evidence type="ECO:0000256" key="7">
    <source>
        <dbReference type="SAM" id="Phobius"/>
    </source>
</evidence>
<evidence type="ECO:0000256" key="4">
    <source>
        <dbReference type="ARBA" id="ARBA00022692"/>
    </source>
</evidence>
<protein>
    <submittedName>
        <fullName evidence="9">MFS transporter</fullName>
    </submittedName>
</protein>
<dbReference type="Proteomes" id="UP000886723">
    <property type="component" value="Unassembled WGS sequence"/>
</dbReference>
<feature type="transmembrane region" description="Helical" evidence="7">
    <location>
        <begin position="209"/>
        <end position="228"/>
    </location>
</feature>
<dbReference type="Pfam" id="PF07690">
    <property type="entry name" value="MFS_1"/>
    <property type="match status" value="1"/>
</dbReference>
<dbReference type="PANTHER" id="PTHR23514">
    <property type="entry name" value="BYPASS OF STOP CODON PROTEIN 6"/>
    <property type="match status" value="1"/>
</dbReference>
<feature type="transmembrane region" description="Helical" evidence="7">
    <location>
        <begin position="34"/>
        <end position="54"/>
    </location>
</feature>
<dbReference type="InterPro" id="IPR011701">
    <property type="entry name" value="MFS"/>
</dbReference>
<dbReference type="PANTHER" id="PTHR23514:SF3">
    <property type="entry name" value="BYPASS OF STOP CODON PROTEIN 6"/>
    <property type="match status" value="1"/>
</dbReference>
<evidence type="ECO:0000256" key="6">
    <source>
        <dbReference type="ARBA" id="ARBA00023136"/>
    </source>
</evidence>
<dbReference type="AlphaFoldDB" id="A0A9D1NTW7"/>
<feature type="transmembrane region" description="Helical" evidence="7">
    <location>
        <begin position="92"/>
        <end position="116"/>
    </location>
</feature>
<dbReference type="PROSITE" id="PS50850">
    <property type="entry name" value="MFS"/>
    <property type="match status" value="1"/>
</dbReference>
<dbReference type="EMBL" id="DVON01000143">
    <property type="protein sequence ID" value="HIV12781.1"/>
    <property type="molecule type" value="Genomic_DNA"/>
</dbReference>
<evidence type="ECO:0000259" key="8">
    <source>
        <dbReference type="PROSITE" id="PS50850"/>
    </source>
</evidence>
<name>A0A9D1NTW7_9FIRM</name>
<gene>
    <name evidence="9" type="ORF">IAA63_06530</name>
</gene>
<feature type="domain" description="Major facilitator superfamily (MFS) profile" evidence="8">
    <location>
        <begin position="5"/>
        <end position="381"/>
    </location>
</feature>
<dbReference type="GO" id="GO:0022857">
    <property type="term" value="F:transmembrane transporter activity"/>
    <property type="evidence" value="ECO:0007669"/>
    <property type="project" value="InterPro"/>
</dbReference>
<dbReference type="Gene3D" id="1.20.1250.20">
    <property type="entry name" value="MFS general substrate transporter like domains"/>
    <property type="match status" value="2"/>
</dbReference>
<evidence type="ECO:0000256" key="3">
    <source>
        <dbReference type="ARBA" id="ARBA00022448"/>
    </source>
</evidence>
<evidence type="ECO:0000256" key="5">
    <source>
        <dbReference type="ARBA" id="ARBA00022989"/>
    </source>
</evidence>
<feature type="transmembrane region" description="Helical" evidence="7">
    <location>
        <begin position="128"/>
        <end position="148"/>
    </location>
</feature>
<feature type="transmembrane region" description="Helical" evidence="7">
    <location>
        <begin position="66"/>
        <end position="86"/>
    </location>
</feature>